<protein>
    <recommendedName>
        <fullName evidence="3">C2 domain-containing protein</fullName>
    </recommendedName>
</protein>
<dbReference type="PANTHER" id="PTHR45911:SF4">
    <property type="entry name" value="MULTIPLE C2 AND TRANSMEMBRANE DOMAIN-CONTAINING PROTEIN"/>
    <property type="match status" value="1"/>
</dbReference>
<gene>
    <name evidence="4" type="ORF">BJG266_LOCUS496</name>
    <name evidence="5" type="ORF">QVE165_LOCUS35641</name>
</gene>
<dbReference type="Gene3D" id="2.60.40.150">
    <property type="entry name" value="C2 domain"/>
    <property type="match status" value="1"/>
</dbReference>
<dbReference type="AlphaFoldDB" id="A0A815JD24"/>
<keyword evidence="6" id="KW-1185">Reference proteome</keyword>
<evidence type="ECO:0000259" key="3">
    <source>
        <dbReference type="PROSITE" id="PS50004"/>
    </source>
</evidence>
<dbReference type="PRINTS" id="PR00360">
    <property type="entry name" value="C2DOMAIN"/>
</dbReference>
<accession>A0A815JD24</accession>
<evidence type="ECO:0000256" key="2">
    <source>
        <dbReference type="ARBA" id="ARBA00022837"/>
    </source>
</evidence>
<dbReference type="InterPro" id="IPR035892">
    <property type="entry name" value="C2_domain_sf"/>
</dbReference>
<reference evidence="5" key="1">
    <citation type="submission" date="2021-02" db="EMBL/GenBank/DDBJ databases">
        <authorList>
            <person name="Nowell W R."/>
        </authorList>
    </citation>
    <scope>NUCLEOTIDE SEQUENCE</scope>
</reference>
<feature type="domain" description="C2" evidence="3">
    <location>
        <begin position="1"/>
        <end position="103"/>
    </location>
</feature>
<dbReference type="GO" id="GO:0016020">
    <property type="term" value="C:membrane"/>
    <property type="evidence" value="ECO:0007669"/>
    <property type="project" value="TreeGrafter"/>
</dbReference>
<keyword evidence="2" id="KW-0106">Calcium</keyword>
<name>A0A815JD24_9BILA</name>
<evidence type="ECO:0000313" key="4">
    <source>
        <dbReference type="EMBL" id="CAF0723047.1"/>
    </source>
</evidence>
<comment type="caution">
    <text evidence="5">The sequence shown here is derived from an EMBL/GenBank/DDBJ whole genome shotgun (WGS) entry which is preliminary data.</text>
</comment>
<keyword evidence="1" id="KW-0479">Metal-binding</keyword>
<evidence type="ECO:0000313" key="5">
    <source>
        <dbReference type="EMBL" id="CAF1380672.1"/>
    </source>
</evidence>
<proteinExistence type="predicted"/>
<dbReference type="PANTHER" id="PTHR45911">
    <property type="entry name" value="C2 DOMAIN-CONTAINING PROTEIN"/>
    <property type="match status" value="1"/>
</dbReference>
<dbReference type="Proteomes" id="UP000663877">
    <property type="component" value="Unassembled WGS sequence"/>
</dbReference>
<dbReference type="SUPFAM" id="SSF49562">
    <property type="entry name" value="C2 domain (Calcium/lipid-binding domain, CaLB)"/>
    <property type="match status" value="1"/>
</dbReference>
<dbReference type="InterPro" id="IPR000008">
    <property type="entry name" value="C2_dom"/>
</dbReference>
<evidence type="ECO:0000256" key="1">
    <source>
        <dbReference type="ARBA" id="ARBA00022723"/>
    </source>
</evidence>
<dbReference type="EMBL" id="CAJNOI010000001">
    <property type="protein sequence ID" value="CAF0723047.1"/>
    <property type="molecule type" value="Genomic_DNA"/>
</dbReference>
<dbReference type="Pfam" id="PF00168">
    <property type="entry name" value="C2"/>
    <property type="match status" value="1"/>
</dbReference>
<dbReference type="Proteomes" id="UP000663832">
    <property type="component" value="Unassembled WGS sequence"/>
</dbReference>
<dbReference type="CDD" id="cd00030">
    <property type="entry name" value="C2"/>
    <property type="match status" value="1"/>
</dbReference>
<dbReference type="GO" id="GO:0005509">
    <property type="term" value="F:calcium ion binding"/>
    <property type="evidence" value="ECO:0007669"/>
    <property type="project" value="TreeGrafter"/>
</dbReference>
<organism evidence="5 6">
    <name type="scientific">Adineta steineri</name>
    <dbReference type="NCBI Taxonomy" id="433720"/>
    <lineage>
        <taxon>Eukaryota</taxon>
        <taxon>Metazoa</taxon>
        <taxon>Spiralia</taxon>
        <taxon>Gnathifera</taxon>
        <taxon>Rotifera</taxon>
        <taxon>Eurotatoria</taxon>
        <taxon>Bdelloidea</taxon>
        <taxon>Adinetida</taxon>
        <taxon>Adinetidae</taxon>
        <taxon>Adineta</taxon>
    </lineage>
</organism>
<sequence>MAQGHLRVTIVEAAKLADKDKTDFNDPYVEVYIDEKKKYKTRTLQNVERPIWNETFDFDIWPSNEYVHIDVYDEDEGKKPDVIGSAKVSLDDVIKKGHYDDWVKLPGFLGFGSRGDIHIRMNFEKTSTD</sequence>
<dbReference type="SMART" id="SM00239">
    <property type="entry name" value="C2"/>
    <property type="match status" value="1"/>
</dbReference>
<dbReference type="PROSITE" id="PS50004">
    <property type="entry name" value="C2"/>
    <property type="match status" value="1"/>
</dbReference>
<dbReference type="EMBL" id="CAJNOM010000348">
    <property type="protein sequence ID" value="CAF1380672.1"/>
    <property type="molecule type" value="Genomic_DNA"/>
</dbReference>
<dbReference type="OrthoDB" id="270970at2759"/>
<evidence type="ECO:0000313" key="6">
    <source>
        <dbReference type="Proteomes" id="UP000663832"/>
    </source>
</evidence>